<dbReference type="EMBL" id="CAJPIZ010004679">
    <property type="protein sequence ID" value="CAG2107811.1"/>
    <property type="molecule type" value="Genomic_DNA"/>
</dbReference>
<organism evidence="1">
    <name type="scientific">Medioppia subpectinata</name>
    <dbReference type="NCBI Taxonomy" id="1979941"/>
    <lineage>
        <taxon>Eukaryota</taxon>
        <taxon>Metazoa</taxon>
        <taxon>Ecdysozoa</taxon>
        <taxon>Arthropoda</taxon>
        <taxon>Chelicerata</taxon>
        <taxon>Arachnida</taxon>
        <taxon>Acari</taxon>
        <taxon>Acariformes</taxon>
        <taxon>Sarcoptiformes</taxon>
        <taxon>Oribatida</taxon>
        <taxon>Brachypylina</taxon>
        <taxon>Oppioidea</taxon>
        <taxon>Oppiidae</taxon>
        <taxon>Medioppia</taxon>
    </lineage>
</organism>
<dbReference type="AlphaFoldDB" id="A0A7R9KQR7"/>
<evidence type="ECO:0000313" key="2">
    <source>
        <dbReference type="Proteomes" id="UP000759131"/>
    </source>
</evidence>
<sequence>LFSGEILAIQEYRACENSFQCTTFCSAKGFNDRVCKTITVDESQAVDGTNLVNRRVCLCSDTKEGYGGNPATGEYFPYWFSPGHECIRNGSDRQCKEYCKRIRISPEYCECRLSSCKFPKRNLSVPQSLQQTGA</sequence>
<evidence type="ECO:0000313" key="1">
    <source>
        <dbReference type="EMBL" id="CAD7627381.1"/>
    </source>
</evidence>
<dbReference type="Proteomes" id="UP000759131">
    <property type="component" value="Unassembled WGS sequence"/>
</dbReference>
<reference evidence="1" key="1">
    <citation type="submission" date="2020-11" db="EMBL/GenBank/DDBJ databases">
        <authorList>
            <person name="Tran Van P."/>
        </authorList>
    </citation>
    <scope>NUCLEOTIDE SEQUENCE</scope>
</reference>
<protein>
    <submittedName>
        <fullName evidence="1">Uncharacterized protein</fullName>
    </submittedName>
</protein>
<name>A0A7R9KQR7_9ACAR</name>
<accession>A0A7R9KQR7</accession>
<proteinExistence type="predicted"/>
<gene>
    <name evidence="1" type="ORF">OSB1V03_LOCUS7808</name>
</gene>
<keyword evidence="2" id="KW-1185">Reference proteome</keyword>
<dbReference type="EMBL" id="OC859254">
    <property type="protein sequence ID" value="CAD7627381.1"/>
    <property type="molecule type" value="Genomic_DNA"/>
</dbReference>
<feature type="non-terminal residue" evidence="1">
    <location>
        <position position="1"/>
    </location>
</feature>
<dbReference type="OrthoDB" id="6479960at2759"/>